<proteinExistence type="predicted"/>
<evidence type="ECO:0000313" key="2">
    <source>
        <dbReference type="Proteomes" id="UP000654947"/>
    </source>
</evidence>
<evidence type="ECO:0000313" key="1">
    <source>
        <dbReference type="EMBL" id="GHD19294.1"/>
    </source>
</evidence>
<dbReference type="NCBIfam" id="NF033521">
    <property type="entry name" value="lasso_leader_L3"/>
    <property type="match status" value="1"/>
</dbReference>
<name>A0A918X962_9ACTN</name>
<organism evidence="1 2">
    <name type="scientific">Nocardiopsis kunsanensis</name>
    <dbReference type="NCBI Taxonomy" id="141693"/>
    <lineage>
        <taxon>Bacteria</taxon>
        <taxon>Bacillati</taxon>
        <taxon>Actinomycetota</taxon>
        <taxon>Actinomycetes</taxon>
        <taxon>Streptosporangiales</taxon>
        <taxon>Nocardiopsidaceae</taxon>
        <taxon>Nocardiopsis</taxon>
    </lineage>
</organism>
<dbReference type="EMBL" id="BMXL01000003">
    <property type="protein sequence ID" value="GHD19294.1"/>
    <property type="molecule type" value="Genomic_DNA"/>
</dbReference>
<sequence length="41" mass="4506">MNGNVEIYEPPQIADVGDSAELTRITSSGGWIDSPGWGWWL</sequence>
<comment type="caution">
    <text evidence="1">The sequence shown here is derived from an EMBL/GenBank/DDBJ whole genome shotgun (WGS) entry which is preliminary data.</text>
</comment>
<protein>
    <recommendedName>
        <fullName evidence="3">Lasso RiPP family leader peptide-containing protein</fullName>
    </recommendedName>
</protein>
<dbReference type="Proteomes" id="UP000654947">
    <property type="component" value="Unassembled WGS sequence"/>
</dbReference>
<dbReference type="RefSeq" id="WP_017574272.1">
    <property type="nucleotide sequence ID" value="NZ_BMXL01000003.1"/>
</dbReference>
<dbReference type="AlphaFoldDB" id="A0A918X962"/>
<accession>A0A918X962</accession>
<reference evidence="1 2" key="1">
    <citation type="journal article" date="2014" name="Int. J. Syst. Evol. Microbiol.">
        <title>Complete genome sequence of Corynebacterium casei LMG S-19264T (=DSM 44701T), isolated from a smear-ripened cheese.</title>
        <authorList>
            <consortium name="US DOE Joint Genome Institute (JGI-PGF)"/>
            <person name="Walter F."/>
            <person name="Albersmeier A."/>
            <person name="Kalinowski J."/>
            <person name="Ruckert C."/>
        </authorList>
    </citation>
    <scope>NUCLEOTIDE SEQUENCE [LARGE SCALE GENOMIC DNA]</scope>
    <source>
        <strain evidence="1 2">KCTC 19473</strain>
    </source>
</reference>
<gene>
    <name evidence="1" type="ORF">GCM10007147_10380</name>
</gene>
<keyword evidence="2" id="KW-1185">Reference proteome</keyword>
<evidence type="ECO:0008006" key="3">
    <source>
        <dbReference type="Google" id="ProtNLM"/>
    </source>
</evidence>